<keyword evidence="1" id="KW-0732">Signal</keyword>
<evidence type="ECO:0000313" key="3">
    <source>
        <dbReference type="Proteomes" id="UP000624279"/>
    </source>
</evidence>
<proteinExistence type="predicted"/>
<feature type="signal peptide" evidence="1">
    <location>
        <begin position="1"/>
        <end position="20"/>
    </location>
</feature>
<evidence type="ECO:0000313" key="2">
    <source>
        <dbReference type="EMBL" id="MBC3873584.1"/>
    </source>
</evidence>
<accession>A0ABR6YAH6</accession>
<sequence length="151" mass="17512">MKITVFLVGMALLYSADVFAQSKLEYLECQSDRLNLTQPTNAEQKAKRGNLKRSPNLFVDEFLWQERQKELKANDWPVPLNKKPYEVTWEEAKKLILRGVVTHIAQNHDRSVYLITNRGSHFVTKQPTIDNIYVVVSSVDPCHLYIHVLTE</sequence>
<comment type="caution">
    <text evidence="2">The sequence shown here is derived from an EMBL/GenBank/DDBJ whole genome shotgun (WGS) entry which is preliminary data.</text>
</comment>
<dbReference type="Proteomes" id="UP000624279">
    <property type="component" value="Unassembled WGS sequence"/>
</dbReference>
<keyword evidence="3" id="KW-1185">Reference proteome</keyword>
<name>A0ABR6YAH6_9BURK</name>
<feature type="chain" id="PRO_5046225501" evidence="1">
    <location>
        <begin position="21"/>
        <end position="151"/>
    </location>
</feature>
<protein>
    <submittedName>
        <fullName evidence="2">Uncharacterized protein</fullName>
    </submittedName>
</protein>
<reference evidence="2 3" key="1">
    <citation type="submission" date="2020-08" db="EMBL/GenBank/DDBJ databases">
        <title>Novel species isolated from subtropical streams in China.</title>
        <authorList>
            <person name="Lu H."/>
        </authorList>
    </citation>
    <scope>NUCLEOTIDE SEQUENCE [LARGE SCALE GENOMIC DNA]</scope>
    <source>
        <strain evidence="2 3">LX15W</strain>
    </source>
</reference>
<dbReference type="EMBL" id="JACOGA010000006">
    <property type="protein sequence ID" value="MBC3873584.1"/>
    <property type="molecule type" value="Genomic_DNA"/>
</dbReference>
<organism evidence="2 3">
    <name type="scientific">Undibacterium flavidum</name>
    <dbReference type="NCBI Taxonomy" id="2762297"/>
    <lineage>
        <taxon>Bacteria</taxon>
        <taxon>Pseudomonadati</taxon>
        <taxon>Pseudomonadota</taxon>
        <taxon>Betaproteobacteria</taxon>
        <taxon>Burkholderiales</taxon>
        <taxon>Oxalobacteraceae</taxon>
        <taxon>Undibacterium</taxon>
    </lineage>
</organism>
<gene>
    <name evidence="2" type="ORF">H8K55_08295</name>
</gene>
<dbReference type="RefSeq" id="WP_186941608.1">
    <property type="nucleotide sequence ID" value="NZ_JACOGA010000006.1"/>
</dbReference>
<evidence type="ECO:0000256" key="1">
    <source>
        <dbReference type="SAM" id="SignalP"/>
    </source>
</evidence>